<evidence type="ECO:0000313" key="1">
    <source>
        <dbReference type="EMBL" id="GAF89112.1"/>
    </source>
</evidence>
<reference evidence="1" key="1">
    <citation type="journal article" date="2014" name="Front. Microbiol.">
        <title>High frequency of phylogenetically diverse reductive dehalogenase-homologous genes in deep subseafloor sedimentary metagenomes.</title>
        <authorList>
            <person name="Kawai M."/>
            <person name="Futagami T."/>
            <person name="Toyoda A."/>
            <person name="Takaki Y."/>
            <person name="Nishi S."/>
            <person name="Hori S."/>
            <person name="Arai W."/>
            <person name="Tsubouchi T."/>
            <person name="Morono Y."/>
            <person name="Uchiyama I."/>
            <person name="Ito T."/>
            <person name="Fujiyama A."/>
            <person name="Inagaki F."/>
            <person name="Takami H."/>
        </authorList>
    </citation>
    <scope>NUCLEOTIDE SEQUENCE</scope>
    <source>
        <strain evidence="1">Expedition CK06-06</strain>
    </source>
</reference>
<organism evidence="1">
    <name type="scientific">marine sediment metagenome</name>
    <dbReference type="NCBI Taxonomy" id="412755"/>
    <lineage>
        <taxon>unclassified sequences</taxon>
        <taxon>metagenomes</taxon>
        <taxon>ecological metagenomes</taxon>
    </lineage>
</organism>
<gene>
    <name evidence="1" type="ORF">S01H1_29297</name>
</gene>
<dbReference type="AlphaFoldDB" id="X0TLV0"/>
<dbReference type="EMBL" id="BARS01017955">
    <property type="protein sequence ID" value="GAF89112.1"/>
    <property type="molecule type" value="Genomic_DNA"/>
</dbReference>
<proteinExistence type="predicted"/>
<accession>X0TLV0</accession>
<sequence length="95" mass="11238">MQENGEQLVEQYVAERYLNVKPILFTIYVAVDEHLITEVEVNDRDFMVSIWGEVDRALIEHGEKPENLTRYEVMDVNRAKYLFSSYNQVQDLEIP</sequence>
<comment type="caution">
    <text evidence="1">The sequence shown here is derived from an EMBL/GenBank/DDBJ whole genome shotgun (WGS) entry which is preliminary data.</text>
</comment>
<name>X0TLV0_9ZZZZ</name>
<protein>
    <submittedName>
        <fullName evidence="1">Uncharacterized protein</fullName>
    </submittedName>
</protein>